<dbReference type="OrthoDB" id="2923064at2"/>
<sequence length="183" mass="21763">MDIERRLPLMNEQKRAYTQGTIEFINDEWIFFDDEDEESSLLEEMTEGNNIEVFRYGDWICGHLQTGGIVDIGIGSFPLQHGDRVRFRKRLPYAYQQWLESLSDKTFIRFVQWLNEHGFSLYDCLYCYNGLLFEKYAGVNFIIYDNTELVSNVQHYYERGNTCKDRFEITFNTGKRFVCAQFG</sequence>
<dbReference type="EMBL" id="FOJS01000027">
    <property type="protein sequence ID" value="SFA50695.1"/>
    <property type="molecule type" value="Genomic_DNA"/>
</dbReference>
<name>A0A1I0TG03_9BACL</name>
<dbReference type="Proteomes" id="UP000198650">
    <property type="component" value="Unassembled WGS sequence"/>
</dbReference>
<evidence type="ECO:0008006" key="3">
    <source>
        <dbReference type="Google" id="ProtNLM"/>
    </source>
</evidence>
<protein>
    <recommendedName>
        <fullName evidence="3">DUF2777 domain-containing protein</fullName>
    </recommendedName>
</protein>
<proteinExistence type="predicted"/>
<dbReference type="AlphaFoldDB" id="A0A1I0TG03"/>
<dbReference type="RefSeq" id="WP_090950127.1">
    <property type="nucleotide sequence ID" value="NZ_FOJS01000027.1"/>
</dbReference>
<gene>
    <name evidence="1" type="ORF">SAMN05192569_10278</name>
</gene>
<keyword evidence="2" id="KW-1185">Reference proteome</keyword>
<accession>A0A1I0TG03</accession>
<dbReference type="Pfam" id="PF10949">
    <property type="entry name" value="DUF2777"/>
    <property type="match status" value="1"/>
</dbReference>
<organism evidence="1 2">
    <name type="scientific">Parageobacillus thermantarcticus</name>
    <dbReference type="NCBI Taxonomy" id="186116"/>
    <lineage>
        <taxon>Bacteria</taxon>
        <taxon>Bacillati</taxon>
        <taxon>Bacillota</taxon>
        <taxon>Bacilli</taxon>
        <taxon>Bacillales</taxon>
        <taxon>Anoxybacillaceae</taxon>
        <taxon>Parageobacillus</taxon>
    </lineage>
</organism>
<dbReference type="InterPro" id="IPR024488">
    <property type="entry name" value="DUF2777"/>
</dbReference>
<evidence type="ECO:0000313" key="2">
    <source>
        <dbReference type="Proteomes" id="UP000198650"/>
    </source>
</evidence>
<reference evidence="2" key="1">
    <citation type="submission" date="2016-10" db="EMBL/GenBank/DDBJ databases">
        <authorList>
            <person name="Varghese N."/>
            <person name="Submissions S."/>
        </authorList>
    </citation>
    <scope>NUCLEOTIDE SEQUENCE [LARGE SCALE GENOMIC DNA]</scope>
    <source>
        <strain evidence="2">M1</strain>
    </source>
</reference>
<evidence type="ECO:0000313" key="1">
    <source>
        <dbReference type="EMBL" id="SFA50695.1"/>
    </source>
</evidence>